<proteinExistence type="predicted"/>
<protein>
    <submittedName>
        <fullName evidence="2">Uncharacterized protein (DUF2236 family)</fullName>
    </submittedName>
</protein>
<accession>A0ABX0XNW6</accession>
<organism evidence="2 3">
    <name type="scientific">Sphingomonas jejuensis</name>
    <dbReference type="NCBI Taxonomy" id="904715"/>
    <lineage>
        <taxon>Bacteria</taxon>
        <taxon>Pseudomonadati</taxon>
        <taxon>Pseudomonadota</taxon>
        <taxon>Alphaproteobacteria</taxon>
        <taxon>Sphingomonadales</taxon>
        <taxon>Sphingomonadaceae</taxon>
        <taxon>Sphingomonas</taxon>
    </lineage>
</organism>
<gene>
    <name evidence="2" type="ORF">GGR88_001941</name>
</gene>
<name>A0ABX0XNW6_9SPHN</name>
<dbReference type="RefSeq" id="WP_167954508.1">
    <property type="nucleotide sequence ID" value="NZ_JAATJE010000002.1"/>
</dbReference>
<sequence>MTASTASAPPVPPAGLRGFIRGHVHRLVGNGAPVAAARAPDDPGLFGPGSAAWAVHGDFPAMMVGGVSALLLQMLHPGALAGVWDHSDFRGDMPGRLKRTAGFIAGTTFGGTAHATALIDRVRRVHDHVSGMLPDGTPYSANAPDLLTWVHVAETDSFLRAHLRYRDPNFPARDQDRYLQEMTVLARRLGAGRVPASRREIAAYYREVQPALRFDDRTRAVADALFTQARRDSIAGTTLMDAAVDLLPPWAQQLHGRQVSALRRPAIRAAVRGGGQVLRWALRPAR</sequence>
<evidence type="ECO:0000313" key="3">
    <source>
        <dbReference type="Proteomes" id="UP000734218"/>
    </source>
</evidence>
<reference evidence="2 3" key="1">
    <citation type="submission" date="2020-03" db="EMBL/GenBank/DDBJ databases">
        <title>Genomic Encyclopedia of Type Strains, Phase IV (KMG-IV): sequencing the most valuable type-strain genomes for metagenomic binning, comparative biology and taxonomic classification.</title>
        <authorList>
            <person name="Goeker M."/>
        </authorList>
    </citation>
    <scope>NUCLEOTIDE SEQUENCE [LARGE SCALE GENOMIC DNA]</scope>
    <source>
        <strain evidence="2 3">DSM 27651</strain>
    </source>
</reference>
<keyword evidence="3" id="KW-1185">Reference proteome</keyword>
<comment type="caution">
    <text evidence="2">The sequence shown here is derived from an EMBL/GenBank/DDBJ whole genome shotgun (WGS) entry which is preliminary data.</text>
</comment>
<evidence type="ECO:0000259" key="1">
    <source>
        <dbReference type="Pfam" id="PF09995"/>
    </source>
</evidence>
<dbReference type="PANTHER" id="PTHR36151:SF3">
    <property type="entry name" value="ER-BOUND OXYGENASE MPAB_MPAB'_RUBBER OXYGENASE CATALYTIC DOMAIN-CONTAINING PROTEIN"/>
    <property type="match status" value="1"/>
</dbReference>
<dbReference type="Proteomes" id="UP000734218">
    <property type="component" value="Unassembled WGS sequence"/>
</dbReference>
<dbReference type="EMBL" id="JAATJE010000002">
    <property type="protein sequence ID" value="NJC34427.1"/>
    <property type="molecule type" value="Genomic_DNA"/>
</dbReference>
<dbReference type="Pfam" id="PF09995">
    <property type="entry name" value="MPAB_Lcp_cat"/>
    <property type="match status" value="1"/>
</dbReference>
<feature type="domain" description="ER-bound oxygenase mpaB/mpaB'/Rubber oxygenase catalytic" evidence="1">
    <location>
        <begin position="53"/>
        <end position="272"/>
    </location>
</feature>
<dbReference type="PANTHER" id="PTHR36151">
    <property type="entry name" value="BLR2777 PROTEIN"/>
    <property type="match status" value="1"/>
</dbReference>
<evidence type="ECO:0000313" key="2">
    <source>
        <dbReference type="EMBL" id="NJC34427.1"/>
    </source>
</evidence>
<dbReference type="InterPro" id="IPR018713">
    <property type="entry name" value="MPAB/Lcp_cat_dom"/>
</dbReference>